<comment type="caution">
    <text evidence="1">The sequence shown here is derived from an EMBL/GenBank/DDBJ whole genome shotgun (WGS) entry which is preliminary data.</text>
</comment>
<proteinExistence type="predicted"/>
<dbReference type="Proteomes" id="UP001205998">
    <property type="component" value="Unassembled WGS sequence"/>
</dbReference>
<name>A0AAD5B3R7_SILAS</name>
<dbReference type="EMBL" id="MU551526">
    <property type="protein sequence ID" value="KAI5627135.1"/>
    <property type="molecule type" value="Genomic_DNA"/>
</dbReference>
<keyword evidence="2" id="KW-1185">Reference proteome</keyword>
<accession>A0AAD5B3R7</accession>
<evidence type="ECO:0000313" key="2">
    <source>
        <dbReference type="Proteomes" id="UP001205998"/>
    </source>
</evidence>
<reference evidence="1" key="1">
    <citation type="submission" date="2018-07" db="EMBL/GenBank/DDBJ databases">
        <title>Comparative genomics of catfishes provides insights into carnivory and benthic adaptation.</title>
        <authorList>
            <person name="Zhang Y."/>
            <person name="Wang D."/>
            <person name="Peng Z."/>
            <person name="Zheng S."/>
            <person name="Shao F."/>
            <person name="Tao W."/>
        </authorList>
    </citation>
    <scope>NUCLEOTIDE SEQUENCE</scope>
    <source>
        <strain evidence="1">Chongqing</strain>
    </source>
</reference>
<feature type="non-terminal residue" evidence="1">
    <location>
        <position position="65"/>
    </location>
</feature>
<evidence type="ECO:0000313" key="1">
    <source>
        <dbReference type="EMBL" id="KAI5627135.1"/>
    </source>
</evidence>
<organism evidence="1 2">
    <name type="scientific">Silurus asotus</name>
    <name type="common">Amur catfish</name>
    <name type="synonym">Parasilurus asotus</name>
    <dbReference type="NCBI Taxonomy" id="30991"/>
    <lineage>
        <taxon>Eukaryota</taxon>
        <taxon>Metazoa</taxon>
        <taxon>Chordata</taxon>
        <taxon>Craniata</taxon>
        <taxon>Vertebrata</taxon>
        <taxon>Euteleostomi</taxon>
        <taxon>Actinopterygii</taxon>
        <taxon>Neopterygii</taxon>
        <taxon>Teleostei</taxon>
        <taxon>Ostariophysi</taxon>
        <taxon>Siluriformes</taxon>
        <taxon>Siluridae</taxon>
        <taxon>Silurus</taxon>
    </lineage>
</organism>
<feature type="non-terminal residue" evidence="1">
    <location>
        <position position="1"/>
    </location>
</feature>
<gene>
    <name evidence="1" type="ORF">C0J50_13633</name>
</gene>
<dbReference type="AlphaFoldDB" id="A0AAD5B3R7"/>
<protein>
    <submittedName>
        <fullName evidence="1">Uncharacterized protein</fullName>
    </submittedName>
</protein>
<sequence length="65" mass="7329">EISFKLQELAHEVQVGRDDRSSQLHKLVGVHHGHPGVFHQVRDDDSGRARDARLAVNEQSFTCLV</sequence>